<evidence type="ECO:0000313" key="2">
    <source>
        <dbReference type="EMBL" id="KRY76754.1"/>
    </source>
</evidence>
<accession>A0A0V1ETE5</accession>
<organism evidence="2 3">
    <name type="scientific">Trichinella pseudospiralis</name>
    <name type="common">Parasitic roundworm</name>
    <dbReference type="NCBI Taxonomy" id="6337"/>
    <lineage>
        <taxon>Eukaryota</taxon>
        <taxon>Metazoa</taxon>
        <taxon>Ecdysozoa</taxon>
        <taxon>Nematoda</taxon>
        <taxon>Enoplea</taxon>
        <taxon>Dorylaimia</taxon>
        <taxon>Trichinellida</taxon>
        <taxon>Trichinellidae</taxon>
        <taxon>Trichinella</taxon>
    </lineage>
</organism>
<protein>
    <submittedName>
        <fullName evidence="2">Uncharacterized protein</fullName>
    </submittedName>
</protein>
<dbReference type="EMBL" id="JYDR01000010">
    <property type="protein sequence ID" value="KRY76754.1"/>
    <property type="molecule type" value="Genomic_DNA"/>
</dbReference>
<sequence length="140" mass="16081">MEFDQCTFLFMDKSSLSLNKASFHYFILLFDTFGTNIDRIALNVFGTMSKAEASSLPKKLDLGKRRLIKLLEELDQLLKKRAAVEQCQEVFETTLDDDQKNTKMEEFNLKAIFEHMCQSVDALKALGEKQCTLQLTVADR</sequence>
<proteinExistence type="predicted"/>
<name>A0A0V1ETE5_TRIPS</name>
<comment type="caution">
    <text evidence="2">The sequence shown here is derived from an EMBL/GenBank/DDBJ whole genome shotgun (WGS) entry which is preliminary data.</text>
</comment>
<dbReference type="AlphaFoldDB" id="A0A0V1ETE5"/>
<keyword evidence="1" id="KW-0175">Coiled coil</keyword>
<feature type="coiled-coil region" evidence="1">
    <location>
        <begin position="60"/>
        <end position="87"/>
    </location>
</feature>
<evidence type="ECO:0000256" key="1">
    <source>
        <dbReference type="SAM" id="Coils"/>
    </source>
</evidence>
<evidence type="ECO:0000313" key="3">
    <source>
        <dbReference type="Proteomes" id="UP000054632"/>
    </source>
</evidence>
<reference evidence="2 3" key="1">
    <citation type="submission" date="2015-01" db="EMBL/GenBank/DDBJ databases">
        <title>Evolution of Trichinella species and genotypes.</title>
        <authorList>
            <person name="Korhonen P.K."/>
            <person name="Edoardo P."/>
            <person name="Giuseppe L.R."/>
            <person name="Gasser R.B."/>
        </authorList>
    </citation>
    <scope>NUCLEOTIDE SEQUENCE [LARGE SCALE GENOMIC DNA]</scope>
    <source>
        <strain evidence="2">ISS13</strain>
    </source>
</reference>
<dbReference type="Proteomes" id="UP000054632">
    <property type="component" value="Unassembled WGS sequence"/>
</dbReference>
<gene>
    <name evidence="2" type="ORF">T4A_143</name>
</gene>